<accession>A0ABU6K836</accession>
<dbReference type="RefSeq" id="WP_327600730.1">
    <property type="nucleotide sequence ID" value="NZ_JAYXHS010000004.1"/>
</dbReference>
<sequence length="426" mass="46832">MSVELLTPRSVLHALKPMGQKTGQVESLTGYFCRLAYSHCMSAAQLARWVLKRNGHEVPSDHKWYLRNFVSVGTETEQWAADISELTSVGNLDYLSLAPWRQFVGVPGLVPKTDRWCPCCFTEDLAAGLDPYLRLAWDVAPVTACLTHKVALTHTCPHCQKSNVRNRASIVVPGYCTACGGFLGDAETDPATPEALWVARQVGSMLADPPSLNENESLADFLSEVISRMGGNVAHFARRLDLSKSGVWYWTKKGGLPTIHAWLAISLHGGVGLDRLLRRGIDGWVPPAEPPQLSLGLPSAPRKGKPSRTLDWEEIAGQLRAILLEGIPVSLEEASARVGLHSKQLNLRATAEARAIADRFQQYRMQRKQEQEDALKKQVGEVLAARVAAGYSGMSVRDLRKEIAGTRMGNVRHAFSIVKQVRDGTN</sequence>
<dbReference type="InterPro" id="IPR009492">
    <property type="entry name" value="TniQ"/>
</dbReference>
<protein>
    <submittedName>
        <fullName evidence="2">TniQ family protein</fullName>
    </submittedName>
</protein>
<dbReference type="EMBL" id="JAYXHS010000004">
    <property type="protein sequence ID" value="MEC5387756.1"/>
    <property type="molecule type" value="Genomic_DNA"/>
</dbReference>
<name>A0ABU6K836_9RHOO</name>
<gene>
    <name evidence="2" type="ORF">VVD49_18630</name>
</gene>
<evidence type="ECO:0000313" key="2">
    <source>
        <dbReference type="EMBL" id="MEC5387756.1"/>
    </source>
</evidence>
<comment type="caution">
    <text evidence="2">The sequence shown here is derived from an EMBL/GenBank/DDBJ whole genome shotgun (WGS) entry which is preliminary data.</text>
</comment>
<reference evidence="2 3" key="1">
    <citation type="submission" date="2024-01" db="EMBL/GenBank/DDBJ databases">
        <title>Uliginosibacterium soil sp. nov.</title>
        <authorList>
            <person name="Lv Y."/>
        </authorList>
    </citation>
    <scope>NUCLEOTIDE SEQUENCE [LARGE SCALE GENOMIC DNA]</scope>
    <source>
        <strain evidence="2 3">H3</strain>
    </source>
</reference>
<dbReference type="Pfam" id="PF06527">
    <property type="entry name" value="TniQ"/>
    <property type="match status" value="1"/>
</dbReference>
<evidence type="ECO:0000313" key="3">
    <source>
        <dbReference type="Proteomes" id="UP001331561"/>
    </source>
</evidence>
<organism evidence="2 3">
    <name type="scientific">Uliginosibacterium silvisoli</name>
    <dbReference type="NCBI Taxonomy" id="3114758"/>
    <lineage>
        <taxon>Bacteria</taxon>
        <taxon>Pseudomonadati</taxon>
        <taxon>Pseudomonadota</taxon>
        <taxon>Betaproteobacteria</taxon>
        <taxon>Rhodocyclales</taxon>
        <taxon>Zoogloeaceae</taxon>
        <taxon>Uliginosibacterium</taxon>
    </lineage>
</organism>
<evidence type="ECO:0000259" key="1">
    <source>
        <dbReference type="Pfam" id="PF06527"/>
    </source>
</evidence>
<keyword evidence="3" id="KW-1185">Reference proteome</keyword>
<feature type="domain" description="TniQ" evidence="1">
    <location>
        <begin position="18"/>
        <end position="152"/>
    </location>
</feature>
<proteinExistence type="predicted"/>
<dbReference type="Proteomes" id="UP001331561">
    <property type="component" value="Unassembled WGS sequence"/>
</dbReference>